<sequence>MSTDDFFKVAENQFKVALPFVIYRTPYTNTIKGIFQENDLVYNSQHLEESGFVFSPFNSENNTVLLPLEHSEILTLENPEIVSRVTTPNNKKDTFTTEAKTAHINLVSKALEAIKKDTFKKVVLSRKETVSLTETNPIVLFQRLLANYSSAFVYCWYHPKIGLWLGATPETLLNVTGNRFTTMSLAGTQSFTEQPVWKGKETEEQQLVTDFIIDSLQPHVESLSVGNTETLRAGHLLHLRTKISGILKTKLSTIVKALHPTPAVCGLPKEITKQFILNHENYKREFYTGFLGELNIKEDKKRNPNRRNVENNAYHTIKSITRLYVNLRCMQLTDTKAHLYVGGGITKDSNPEHEFQETVTKAETMKKVIF</sequence>
<evidence type="ECO:0000313" key="3">
    <source>
        <dbReference type="Proteomes" id="UP000238426"/>
    </source>
</evidence>
<dbReference type="Gene3D" id="3.60.120.10">
    <property type="entry name" value="Anthranilate synthase"/>
    <property type="match status" value="1"/>
</dbReference>
<keyword evidence="3" id="KW-1185">Reference proteome</keyword>
<dbReference type="Pfam" id="PF00425">
    <property type="entry name" value="Chorismate_bind"/>
    <property type="match status" value="1"/>
</dbReference>
<dbReference type="PANTHER" id="PTHR42839:SF2">
    <property type="entry name" value="ISOCHORISMATE SYNTHASE ENTC"/>
    <property type="match status" value="1"/>
</dbReference>
<reference evidence="2 3" key="1">
    <citation type="submission" date="2018-03" db="EMBL/GenBank/DDBJ databases">
        <title>Mesoflavibacter sp. HG37 and Mesoflavibacter sp. HG96 sp.nov., two marine bacteria isolated from seawater of Western Pacific Ocean.</title>
        <authorList>
            <person name="Cheng H."/>
            <person name="Wu Y.-H."/>
            <person name="Guo L.-L."/>
            <person name="Xu X.-W."/>
        </authorList>
    </citation>
    <scope>NUCLEOTIDE SEQUENCE [LARGE SCALE GENOMIC DNA]</scope>
    <source>
        <strain evidence="2 3">KCTC 32269</strain>
    </source>
</reference>
<dbReference type="RefSeq" id="WP_106463538.1">
    <property type="nucleotide sequence ID" value="NZ_PXOQ01000009.1"/>
</dbReference>
<dbReference type="InterPro" id="IPR015890">
    <property type="entry name" value="Chorismate_C"/>
</dbReference>
<dbReference type="EMBL" id="PXOQ01000009">
    <property type="protein sequence ID" value="PSG88400.1"/>
    <property type="molecule type" value="Genomic_DNA"/>
</dbReference>
<name>A0A2T1N947_9FLAO</name>
<organism evidence="2 3">
    <name type="scientific">Aurantibacter aestuarii</name>
    <dbReference type="NCBI Taxonomy" id="1266046"/>
    <lineage>
        <taxon>Bacteria</taxon>
        <taxon>Pseudomonadati</taxon>
        <taxon>Bacteroidota</taxon>
        <taxon>Flavobacteriia</taxon>
        <taxon>Flavobacteriales</taxon>
        <taxon>Flavobacteriaceae</taxon>
        <taxon>Aurantibacter</taxon>
    </lineage>
</organism>
<dbReference type="AlphaFoldDB" id="A0A2T1N947"/>
<protein>
    <submittedName>
        <fullName evidence="2">Isochorismate synthase</fullName>
    </submittedName>
</protein>
<evidence type="ECO:0000259" key="1">
    <source>
        <dbReference type="Pfam" id="PF00425"/>
    </source>
</evidence>
<feature type="domain" description="Chorismate-utilising enzyme C-terminal" evidence="1">
    <location>
        <begin position="101"/>
        <end position="361"/>
    </location>
</feature>
<evidence type="ECO:0000313" key="2">
    <source>
        <dbReference type="EMBL" id="PSG88400.1"/>
    </source>
</evidence>
<dbReference type="InterPro" id="IPR005801">
    <property type="entry name" value="ADC_synthase"/>
</dbReference>
<proteinExistence type="predicted"/>
<dbReference type="PANTHER" id="PTHR42839">
    <property type="entry name" value="ISOCHORISMATE SYNTHASE ENTC"/>
    <property type="match status" value="1"/>
</dbReference>
<comment type="caution">
    <text evidence="2">The sequence shown here is derived from an EMBL/GenBank/DDBJ whole genome shotgun (WGS) entry which is preliminary data.</text>
</comment>
<accession>A0A2T1N947</accession>
<gene>
    <name evidence="2" type="ORF">C7H52_08855</name>
</gene>
<dbReference type="SUPFAM" id="SSF56322">
    <property type="entry name" value="ADC synthase"/>
    <property type="match status" value="1"/>
</dbReference>
<dbReference type="OrthoDB" id="9806579at2"/>
<dbReference type="Proteomes" id="UP000238426">
    <property type="component" value="Unassembled WGS sequence"/>
</dbReference>